<dbReference type="AlphaFoldDB" id="A0A164TVP9"/>
<proteinExistence type="predicted"/>
<accession>A0A164TVP9</accession>
<evidence type="ECO:0000313" key="1">
    <source>
        <dbReference type="EMBL" id="KZM88034.1"/>
    </source>
</evidence>
<dbReference type="Gramene" id="KZM88034">
    <property type="protein sequence ID" value="KZM88034"/>
    <property type="gene ID" value="DCAR_025109"/>
</dbReference>
<organism evidence="1">
    <name type="scientific">Daucus carota subsp. sativus</name>
    <name type="common">Carrot</name>
    <dbReference type="NCBI Taxonomy" id="79200"/>
    <lineage>
        <taxon>Eukaryota</taxon>
        <taxon>Viridiplantae</taxon>
        <taxon>Streptophyta</taxon>
        <taxon>Embryophyta</taxon>
        <taxon>Tracheophyta</taxon>
        <taxon>Spermatophyta</taxon>
        <taxon>Magnoliopsida</taxon>
        <taxon>eudicotyledons</taxon>
        <taxon>Gunneridae</taxon>
        <taxon>Pentapetalae</taxon>
        <taxon>asterids</taxon>
        <taxon>campanulids</taxon>
        <taxon>Apiales</taxon>
        <taxon>Apiaceae</taxon>
        <taxon>Apioideae</taxon>
        <taxon>Scandiceae</taxon>
        <taxon>Daucinae</taxon>
        <taxon>Daucus</taxon>
        <taxon>Daucus sect. Daucus</taxon>
    </lineage>
</organism>
<comment type="caution">
    <text evidence="1">The sequence shown here is derived from an EMBL/GenBank/DDBJ whole genome shotgun (WGS) entry which is preliminary data.</text>
</comment>
<name>A0A164TVP9_DAUCS</name>
<protein>
    <submittedName>
        <fullName evidence="1">Uncharacterized protein</fullName>
    </submittedName>
</protein>
<reference evidence="1" key="1">
    <citation type="journal article" date="2016" name="Nat. Genet.">
        <title>A high-quality carrot genome assembly provides new insights into carotenoid accumulation and asterid genome evolution.</title>
        <authorList>
            <person name="Iorizzo M."/>
            <person name="Ellison S."/>
            <person name="Senalik D."/>
            <person name="Zeng P."/>
            <person name="Satapoomin P."/>
            <person name="Huang J."/>
            <person name="Bowman M."/>
            <person name="Iovene M."/>
            <person name="Sanseverino W."/>
            <person name="Cavagnaro P."/>
            <person name="Yildiz M."/>
            <person name="Macko-Podgorni A."/>
            <person name="Moranska E."/>
            <person name="Grzebelus E."/>
            <person name="Grzebelus D."/>
            <person name="Ashrafi H."/>
            <person name="Zheng Z."/>
            <person name="Cheng S."/>
            <person name="Spooner D."/>
            <person name="Van Deynze A."/>
            <person name="Simon P."/>
        </authorList>
    </citation>
    <scope>NUCLEOTIDE SEQUENCE [LARGE SCALE GENOMIC DNA]</scope>
    <source>
        <tissue evidence="1">Leaf</tissue>
    </source>
</reference>
<sequence length="203" mass="22158">MGVDEEEHRDHMATHELEIQNPHPHVGDADSAVIIRTPAVSPIIDLSLNPLDLNMLLTEEEDKGQPGDHLAMHVLENNHHSLHIHSPQVISLSSNNHLERLDLKVKLEKATKQAESVETYAKKAINDAHDAQASGKKAIYKAVASTTNCYKICLDNFVVSLGISGEDKSLEDHVSKLVKAIPFHARAPADMAVEVPGQEGDVG</sequence>
<dbReference type="EMBL" id="LNRQ01000007">
    <property type="protein sequence ID" value="KZM88034.1"/>
    <property type="molecule type" value="Genomic_DNA"/>
</dbReference>
<gene>
    <name evidence="1" type="ORF">DCAR_025109</name>
</gene>